<dbReference type="EMBL" id="CP001739">
    <property type="protein sequence ID" value="ACZ09811.1"/>
    <property type="molecule type" value="Genomic_DNA"/>
</dbReference>
<proteinExistence type="inferred from homology"/>
<feature type="transmembrane region" description="Helical" evidence="8">
    <location>
        <begin position="41"/>
        <end position="61"/>
    </location>
</feature>
<dbReference type="Pfam" id="PF01235">
    <property type="entry name" value="Na_Ala_symp"/>
    <property type="match status" value="1"/>
</dbReference>
<keyword evidence="7 8" id="KW-0472">Membrane</keyword>
<evidence type="ECO:0000313" key="10">
    <source>
        <dbReference type="Proteomes" id="UP000000845"/>
    </source>
</evidence>
<reference evidence="10" key="1">
    <citation type="submission" date="2009-09" db="EMBL/GenBank/DDBJ databases">
        <title>The complete chromosome of Sebaldella termitidis ATCC 33386.</title>
        <authorList>
            <consortium name="US DOE Joint Genome Institute (JGI-PGF)"/>
            <person name="Lucas S."/>
            <person name="Copeland A."/>
            <person name="Lapidus A."/>
            <person name="Glavina del Rio T."/>
            <person name="Dalin E."/>
            <person name="Tice H."/>
            <person name="Bruce D."/>
            <person name="Goodwin L."/>
            <person name="Pitluck S."/>
            <person name="Kyrpides N."/>
            <person name="Mavromatis K."/>
            <person name="Ivanova N."/>
            <person name="Mikhailova N."/>
            <person name="Sims D."/>
            <person name="Meincke L."/>
            <person name="Brettin T."/>
            <person name="Detter J.C."/>
            <person name="Han C."/>
            <person name="Larimer F."/>
            <person name="Land M."/>
            <person name="Hauser L."/>
            <person name="Markowitz V."/>
            <person name="Cheng J.F."/>
            <person name="Hugenholtz P."/>
            <person name="Woyke T."/>
            <person name="Wu D."/>
            <person name="Eisen J.A."/>
        </authorList>
    </citation>
    <scope>NUCLEOTIDE SEQUENCE [LARGE SCALE GENOMIC DNA]</scope>
    <source>
        <strain evidence="10">ATCC 33386 / NCTC 11300</strain>
    </source>
</reference>
<feature type="transmembrane region" description="Helical" evidence="8">
    <location>
        <begin position="333"/>
        <end position="354"/>
    </location>
</feature>
<keyword evidence="3 8" id="KW-0813">Transport</keyword>
<accession>D1ANK7</accession>
<keyword evidence="4 8" id="KW-1003">Cell membrane</keyword>
<dbReference type="AlphaFoldDB" id="D1ANK7"/>
<comment type="similarity">
    <text evidence="2 8">Belongs to the alanine or glycine:cation symporter (AGCS) (TC 2.A.25) family.</text>
</comment>
<evidence type="ECO:0000256" key="6">
    <source>
        <dbReference type="ARBA" id="ARBA00022989"/>
    </source>
</evidence>
<sequence length="510" mass="55741">MEHIFKVINDFFEFIVPISDFLWDFPTNIEFYSNIPILGKFSFALILLVGTGIFFSVKTKFVQITKFKTGLKILIKKKTSDIGVSPLASFLLSSATRVGPGNIMGVTGAISVGGPGAVFWMWVSAFFGMATAFAESVLAQVFKEQDGDNYIGGLPFYGKKILGNKRAAGILLSVCFILYALFTLPGQTFHLFTALGSVAEVIGGVKYERTSSVYYIIAAVIFFSVLFTTIGGIRRVTKVTDVLVPIMAVIYMLIVLFIICINLKLIPYFFTEVIRGAFSPRAIFGGAFGVALAQGIKRGLMSNEAGQGTITMAAAVADNEHPCEQGFVQSIGVFLDTIVICTLTGFVVVLAHLWSNGASGVEWEAIKNSKLDVYLNSIQYLIPGQSLDAVIKCIVSLCYGLFAFTTLIGLILFTEISGSFISTNKHFIFFLRLLGAVLFVPFGELTVLSGLELGNLWYISDFINIMIVYANVPVILLGTGIVTKTLDHYIRTNGKKFISKEIGIDTEVWK</sequence>
<dbReference type="eggNOG" id="COG1115">
    <property type="taxonomic scope" value="Bacteria"/>
</dbReference>
<dbReference type="InterPro" id="IPR001463">
    <property type="entry name" value="Na/Ala_symport"/>
</dbReference>
<dbReference type="GO" id="GO:0005886">
    <property type="term" value="C:plasma membrane"/>
    <property type="evidence" value="ECO:0007669"/>
    <property type="project" value="UniProtKB-SubCell"/>
</dbReference>
<dbReference type="NCBIfam" id="TIGR00835">
    <property type="entry name" value="agcS"/>
    <property type="match status" value="1"/>
</dbReference>
<dbReference type="RefSeq" id="WP_012862393.1">
    <property type="nucleotide sequence ID" value="NC_013517.1"/>
</dbReference>
<keyword evidence="10" id="KW-1185">Reference proteome</keyword>
<evidence type="ECO:0000313" key="9">
    <source>
        <dbReference type="EMBL" id="ACZ09811.1"/>
    </source>
</evidence>
<dbReference type="PRINTS" id="PR00175">
    <property type="entry name" value="NAALASMPORT"/>
</dbReference>
<feature type="transmembrane region" description="Helical" evidence="8">
    <location>
        <begin position="212"/>
        <end position="230"/>
    </location>
</feature>
<dbReference type="PANTHER" id="PTHR30330:SF1">
    <property type="entry name" value="AMINO-ACID CARRIER PROTEIN ALST"/>
    <property type="match status" value="1"/>
</dbReference>
<feature type="transmembrane region" description="Helical" evidence="8">
    <location>
        <begin position="389"/>
        <end position="414"/>
    </location>
</feature>
<feature type="transmembrane region" description="Helical" evidence="8">
    <location>
        <begin position="462"/>
        <end position="482"/>
    </location>
</feature>
<evidence type="ECO:0000256" key="1">
    <source>
        <dbReference type="ARBA" id="ARBA00004651"/>
    </source>
</evidence>
<feature type="transmembrane region" description="Helical" evidence="8">
    <location>
        <begin position="169"/>
        <end position="192"/>
    </location>
</feature>
<keyword evidence="8" id="KW-0769">Symport</keyword>
<dbReference type="KEGG" id="str:Sterm_2968"/>
<evidence type="ECO:0000256" key="8">
    <source>
        <dbReference type="RuleBase" id="RU363064"/>
    </source>
</evidence>
<gene>
    <name evidence="9" type="ordered locus">Sterm_2968</name>
</gene>
<dbReference type="PROSITE" id="PS00873">
    <property type="entry name" value="NA_ALANINE_SYMP"/>
    <property type="match status" value="1"/>
</dbReference>
<comment type="subcellular location">
    <subcellularLocation>
        <location evidence="1 8">Cell membrane</location>
        <topology evidence="1 8">Multi-pass membrane protein</topology>
    </subcellularLocation>
</comment>
<evidence type="ECO:0000256" key="3">
    <source>
        <dbReference type="ARBA" id="ARBA00022448"/>
    </source>
</evidence>
<dbReference type="Proteomes" id="UP000000845">
    <property type="component" value="Chromosome"/>
</dbReference>
<evidence type="ECO:0000256" key="4">
    <source>
        <dbReference type="ARBA" id="ARBA00022475"/>
    </source>
</evidence>
<evidence type="ECO:0000256" key="7">
    <source>
        <dbReference type="ARBA" id="ARBA00023136"/>
    </source>
</evidence>
<organism evidence="9 10">
    <name type="scientific">Sebaldella termitidis (strain ATCC 33386 / NCTC 11300)</name>
    <dbReference type="NCBI Taxonomy" id="526218"/>
    <lineage>
        <taxon>Bacteria</taxon>
        <taxon>Fusobacteriati</taxon>
        <taxon>Fusobacteriota</taxon>
        <taxon>Fusobacteriia</taxon>
        <taxon>Fusobacteriales</taxon>
        <taxon>Leptotrichiaceae</taxon>
        <taxon>Sebaldella</taxon>
    </lineage>
</organism>
<dbReference type="GO" id="GO:0005283">
    <property type="term" value="F:amino acid:sodium symporter activity"/>
    <property type="evidence" value="ECO:0007669"/>
    <property type="project" value="InterPro"/>
</dbReference>
<feature type="transmembrane region" description="Helical" evidence="8">
    <location>
        <begin position="426"/>
        <end position="442"/>
    </location>
</feature>
<dbReference type="HOGENOM" id="CLU_024867_0_2_0"/>
<feature type="transmembrane region" description="Helical" evidence="8">
    <location>
        <begin position="242"/>
        <end position="266"/>
    </location>
</feature>
<dbReference type="STRING" id="526218.Sterm_2968"/>
<keyword evidence="5 8" id="KW-0812">Transmembrane</keyword>
<keyword evidence="6 8" id="KW-1133">Transmembrane helix</keyword>
<reference evidence="9 10" key="2">
    <citation type="journal article" date="2010" name="Stand. Genomic Sci.">
        <title>Complete genome sequence of Sebaldella termitidis type strain (NCTC 11300).</title>
        <authorList>
            <person name="Harmon-Smith M."/>
            <person name="Celia L."/>
            <person name="Chertkov O."/>
            <person name="Lapidus A."/>
            <person name="Copeland A."/>
            <person name="Glavina Del Rio T."/>
            <person name="Nolan M."/>
            <person name="Lucas S."/>
            <person name="Tice H."/>
            <person name="Cheng J.F."/>
            <person name="Han C."/>
            <person name="Detter J.C."/>
            <person name="Bruce D."/>
            <person name="Goodwin L."/>
            <person name="Pitluck S."/>
            <person name="Pati A."/>
            <person name="Liolios K."/>
            <person name="Ivanova N."/>
            <person name="Mavromatis K."/>
            <person name="Mikhailova N."/>
            <person name="Chen A."/>
            <person name="Palaniappan K."/>
            <person name="Land M."/>
            <person name="Hauser L."/>
            <person name="Chang Y.J."/>
            <person name="Jeffries C.D."/>
            <person name="Brettin T."/>
            <person name="Goker M."/>
            <person name="Beck B."/>
            <person name="Bristow J."/>
            <person name="Eisen J.A."/>
            <person name="Markowitz V."/>
            <person name="Hugenholtz P."/>
            <person name="Kyrpides N.C."/>
            <person name="Klenk H.P."/>
            <person name="Chen F."/>
        </authorList>
    </citation>
    <scope>NUCLEOTIDE SEQUENCE [LARGE SCALE GENOMIC DNA]</scope>
    <source>
        <strain evidence="10">ATCC 33386 / NCTC 11300</strain>
    </source>
</reference>
<name>D1ANK7_SEBTE</name>
<evidence type="ECO:0000256" key="2">
    <source>
        <dbReference type="ARBA" id="ARBA00009261"/>
    </source>
</evidence>
<evidence type="ECO:0000256" key="5">
    <source>
        <dbReference type="ARBA" id="ARBA00022692"/>
    </source>
</evidence>
<protein>
    <submittedName>
        <fullName evidence="9">Amino acid carrier protein</fullName>
    </submittedName>
</protein>
<dbReference type="PANTHER" id="PTHR30330">
    <property type="entry name" value="AGSS FAMILY TRANSPORTER, SODIUM-ALANINE"/>
    <property type="match status" value="1"/>
</dbReference>